<evidence type="ECO:0000313" key="2">
    <source>
        <dbReference type="Proteomes" id="UP000061809"/>
    </source>
</evidence>
<gene>
    <name evidence="1" type="ORF">BcellWH2_04123</name>
</gene>
<sequence length="79" mass="8802">MNVDFTCSCQMKTDLENSADVFSFFEENYSLPAIADNLDTLSPKELRCACCLMGVALVALSQKKTIWERLKTMGLGSKE</sequence>
<evidence type="ECO:0000313" key="1">
    <source>
        <dbReference type="EMBL" id="ALJ61343.1"/>
    </source>
</evidence>
<reference evidence="1 2" key="1">
    <citation type="journal article" date="2015" name="Science">
        <title>Genetic determinants of in vivo fitness and diet responsiveness in multiple human gut Bacteroides.</title>
        <authorList>
            <person name="Wu M."/>
            <person name="McNulty N.P."/>
            <person name="Rodionov D.A."/>
            <person name="Khoroshkin M.S."/>
            <person name="Griffin N.W."/>
            <person name="Cheng J."/>
            <person name="Latreille P."/>
            <person name="Kerstetter R.A."/>
            <person name="Terrapon N."/>
            <person name="Henrissat B."/>
            <person name="Osterman A.L."/>
            <person name="Gordon J.I."/>
        </authorList>
    </citation>
    <scope>NUCLEOTIDE SEQUENCE [LARGE SCALE GENOMIC DNA]</scope>
    <source>
        <strain evidence="1 2">WH2</strain>
    </source>
</reference>
<name>A0A0P0GTC7_9BACE</name>
<dbReference type="KEGG" id="bcel:BcellWH2_04123"/>
<dbReference type="Proteomes" id="UP000061809">
    <property type="component" value="Chromosome"/>
</dbReference>
<protein>
    <submittedName>
        <fullName evidence="1">Uncharacterized protein</fullName>
    </submittedName>
</protein>
<organism evidence="1 2">
    <name type="scientific">Bacteroides cellulosilyticus</name>
    <dbReference type="NCBI Taxonomy" id="246787"/>
    <lineage>
        <taxon>Bacteria</taxon>
        <taxon>Pseudomonadati</taxon>
        <taxon>Bacteroidota</taxon>
        <taxon>Bacteroidia</taxon>
        <taxon>Bacteroidales</taxon>
        <taxon>Bacteroidaceae</taxon>
        <taxon>Bacteroides</taxon>
    </lineage>
</organism>
<proteinExistence type="predicted"/>
<dbReference type="RefSeq" id="WP_022208720.1">
    <property type="nucleotide sequence ID" value="NZ_CP012801.1"/>
</dbReference>
<dbReference type="PATRIC" id="fig|246787.4.peg.4266"/>
<accession>A0A0P0GTC7</accession>
<dbReference type="EMBL" id="CP012801">
    <property type="protein sequence ID" value="ALJ61343.1"/>
    <property type="molecule type" value="Genomic_DNA"/>
</dbReference>
<dbReference type="AlphaFoldDB" id="A0A0P0GTC7"/>